<evidence type="ECO:0000313" key="5">
    <source>
        <dbReference type="Proteomes" id="UP000272490"/>
    </source>
</evidence>
<evidence type="ECO:0000256" key="2">
    <source>
        <dbReference type="SAM" id="MobiDB-lite"/>
    </source>
</evidence>
<accession>A0A3P3QUF3</accession>
<dbReference type="Pfam" id="PF07261">
    <property type="entry name" value="DnaB_2"/>
    <property type="match status" value="2"/>
</dbReference>
<reference evidence="4 5" key="1">
    <citation type="submission" date="2018-11" db="EMBL/GenBank/DDBJ databases">
        <title>Genome sequencing of Lachnoanaerobaculum sp. KCOM 2030 (= ChDC B114).</title>
        <authorList>
            <person name="Kook J.-K."/>
            <person name="Park S.-N."/>
            <person name="Lim Y.K."/>
        </authorList>
    </citation>
    <scope>NUCLEOTIDE SEQUENCE [LARGE SCALE GENOMIC DNA]</scope>
    <source>
        <strain evidence="4 5">KCOM 2030</strain>
    </source>
</reference>
<dbReference type="AlphaFoldDB" id="A0A3P3QUF3"/>
<feature type="compositionally biased region" description="Basic and acidic residues" evidence="2">
    <location>
        <begin position="147"/>
        <end position="167"/>
    </location>
</feature>
<dbReference type="EMBL" id="RRCO01000005">
    <property type="protein sequence ID" value="RRJ24866.1"/>
    <property type="molecule type" value="Genomic_DNA"/>
</dbReference>
<name>A0A3P3QUF3_9FIRM</name>
<feature type="compositionally biased region" description="Basic and acidic residues" evidence="2">
    <location>
        <begin position="174"/>
        <end position="191"/>
    </location>
</feature>
<dbReference type="InterPro" id="IPR006343">
    <property type="entry name" value="DnaB/C_C"/>
</dbReference>
<dbReference type="PANTHER" id="PTHR37293:SF5">
    <property type="entry name" value="DNA REPLICATION PROTEIN"/>
    <property type="match status" value="1"/>
</dbReference>
<feature type="domain" description="DnaB/C C-terminal" evidence="3">
    <location>
        <begin position="215"/>
        <end position="283"/>
    </location>
</feature>
<dbReference type="Gene3D" id="1.10.10.630">
    <property type="entry name" value="DnaD domain-like"/>
    <property type="match status" value="2"/>
</dbReference>
<dbReference type="NCBIfam" id="TIGR01446">
    <property type="entry name" value="DnaD_dom"/>
    <property type="match status" value="2"/>
</dbReference>
<dbReference type="OrthoDB" id="1652900at2"/>
<comment type="similarity">
    <text evidence="1">Belongs to the DnaB/DnaD family.</text>
</comment>
<keyword evidence="5" id="KW-1185">Reference proteome</keyword>
<gene>
    <name evidence="4" type="ORF">EHV10_11400</name>
</gene>
<dbReference type="PANTHER" id="PTHR37293">
    <property type="entry name" value="PHAGE REPLICATION PROTEIN-RELATED"/>
    <property type="match status" value="1"/>
</dbReference>
<dbReference type="Proteomes" id="UP000272490">
    <property type="component" value="Unassembled WGS sequence"/>
</dbReference>
<dbReference type="RefSeq" id="WP_128674745.1">
    <property type="nucleotide sequence ID" value="NZ_RRCO01000005.1"/>
</dbReference>
<dbReference type="SUPFAM" id="SSF158499">
    <property type="entry name" value="DnaD domain-like"/>
    <property type="match status" value="2"/>
</dbReference>
<feature type="region of interest" description="Disordered" evidence="2">
    <location>
        <begin position="139"/>
        <end position="191"/>
    </location>
</feature>
<proteinExistence type="inferred from homology"/>
<dbReference type="InterPro" id="IPR034829">
    <property type="entry name" value="DnaD-like_sf"/>
</dbReference>
<evidence type="ECO:0000259" key="3">
    <source>
        <dbReference type="Pfam" id="PF07261"/>
    </source>
</evidence>
<comment type="caution">
    <text evidence="4">The sequence shown here is derived from an EMBL/GenBank/DDBJ whole genome shotgun (WGS) entry which is preliminary data.</text>
</comment>
<evidence type="ECO:0000313" key="4">
    <source>
        <dbReference type="EMBL" id="RRJ24866.1"/>
    </source>
</evidence>
<organism evidence="4 5">
    <name type="scientific">Lachnoanaerobaculum gingivalis</name>
    <dbReference type="NCBI Taxonomy" id="2490855"/>
    <lineage>
        <taxon>Bacteria</taxon>
        <taxon>Bacillati</taxon>
        <taxon>Bacillota</taxon>
        <taxon>Clostridia</taxon>
        <taxon>Lachnospirales</taxon>
        <taxon>Lachnospiraceae</taxon>
        <taxon>Lachnoanaerobaculum</taxon>
    </lineage>
</organism>
<feature type="domain" description="DnaB/C C-terminal" evidence="3">
    <location>
        <begin position="302"/>
        <end position="367"/>
    </location>
</feature>
<dbReference type="InterPro" id="IPR053162">
    <property type="entry name" value="DnaD"/>
</dbReference>
<evidence type="ECO:0000256" key="1">
    <source>
        <dbReference type="ARBA" id="ARBA00093462"/>
    </source>
</evidence>
<protein>
    <submittedName>
        <fullName evidence="4">DnaD domain protein</fullName>
    </submittedName>
</protein>
<sequence length="415" mass="47354">MKYEFLKADITSIVSLPSEFIDKYMLKANGDYIKVYLFMLRNADRLINPEIIADALELTIKDVERAIAYWCKSGALIEKAENIGKLGNGDDFEEVLITKGMPSKEELEEARRILAAAKEVYKRREMLEAGMGAEALKEEVVESESLDEAKNLKESDQERLDPAKDTDVENNSESEAKAEIPEVKTEPPKLPDRSLVDLTKLKGDEDFQELVFCVQTYTEKIFTPTDTEKLAYLYDVVGMSKDLLEYIAEVSVQKGKKSINYIERVALSFHEKGITTVEEAKEDNVKYFNENKAVLKAFGIYDRVLAPVELRFVKKWFDEYGFSTEIVVEAISRTVLNTSSQSFSYADGILTRWHNENVRTLSDIKAQDEKHDEKVKAAPKTSTNVSTSKFNNFEQRNDNIDSDMQDKFLNELNNL</sequence>